<dbReference type="OrthoDB" id="754631at2759"/>
<feature type="transmembrane region" description="Helical" evidence="1">
    <location>
        <begin position="20"/>
        <end position="41"/>
    </location>
</feature>
<gene>
    <name evidence="2" type="ORF">COCNU_14G003580</name>
</gene>
<evidence type="ECO:0000256" key="1">
    <source>
        <dbReference type="SAM" id="Phobius"/>
    </source>
</evidence>
<protein>
    <submittedName>
        <fullName evidence="2">Uncharacterized protein</fullName>
    </submittedName>
</protein>
<keyword evidence="1" id="KW-0472">Membrane</keyword>
<accession>A0A8K0IUM7</accession>
<evidence type="ECO:0000313" key="3">
    <source>
        <dbReference type="Proteomes" id="UP000797356"/>
    </source>
</evidence>
<proteinExistence type="predicted"/>
<comment type="caution">
    <text evidence="2">The sequence shown here is derived from an EMBL/GenBank/DDBJ whole genome shotgun (WGS) entry which is preliminary data.</text>
</comment>
<organism evidence="2 3">
    <name type="scientific">Cocos nucifera</name>
    <name type="common">Coconut palm</name>
    <dbReference type="NCBI Taxonomy" id="13894"/>
    <lineage>
        <taxon>Eukaryota</taxon>
        <taxon>Viridiplantae</taxon>
        <taxon>Streptophyta</taxon>
        <taxon>Embryophyta</taxon>
        <taxon>Tracheophyta</taxon>
        <taxon>Spermatophyta</taxon>
        <taxon>Magnoliopsida</taxon>
        <taxon>Liliopsida</taxon>
        <taxon>Arecaceae</taxon>
        <taxon>Arecoideae</taxon>
        <taxon>Cocoseae</taxon>
        <taxon>Attaleinae</taxon>
        <taxon>Cocos</taxon>
    </lineage>
</organism>
<sequence>MVCIGLVGCRHVHRPVTGYILVVLMIIGIIFGLRILLYVVASCLQRRRQSSTATDGQIEMQVRNAMAMHHYQQQWRRSAAIDSSSLPPDDWQSKLVIAAGDDHVSYIAQPCPHQP</sequence>
<dbReference type="Proteomes" id="UP000797356">
    <property type="component" value="Chromosome 14"/>
</dbReference>
<evidence type="ECO:0000313" key="2">
    <source>
        <dbReference type="EMBL" id="KAG1367890.1"/>
    </source>
</evidence>
<reference evidence="2" key="2">
    <citation type="submission" date="2019-07" db="EMBL/GenBank/DDBJ databases">
        <authorList>
            <person name="Yang Y."/>
            <person name="Bocs S."/>
            <person name="Baudouin L."/>
        </authorList>
    </citation>
    <scope>NUCLEOTIDE SEQUENCE</scope>
    <source>
        <tissue evidence="2">Spear leaf of Hainan Tall coconut</tissue>
    </source>
</reference>
<dbReference type="EMBL" id="CM017885">
    <property type="protein sequence ID" value="KAG1367890.1"/>
    <property type="molecule type" value="Genomic_DNA"/>
</dbReference>
<dbReference type="AlphaFoldDB" id="A0A8K0IUM7"/>
<keyword evidence="1" id="KW-1133">Transmembrane helix</keyword>
<reference evidence="2" key="1">
    <citation type="journal article" date="2017" name="Gigascience">
        <title>The genome draft of coconut (Cocos nucifera).</title>
        <authorList>
            <person name="Xiao Y."/>
            <person name="Xu P."/>
            <person name="Fan H."/>
            <person name="Baudouin L."/>
            <person name="Xia W."/>
            <person name="Bocs S."/>
            <person name="Xu J."/>
            <person name="Li Q."/>
            <person name="Guo A."/>
            <person name="Zhou L."/>
            <person name="Li J."/>
            <person name="Wu Y."/>
            <person name="Ma Z."/>
            <person name="Armero A."/>
            <person name="Issali A.E."/>
            <person name="Liu N."/>
            <person name="Peng M."/>
            <person name="Yang Y."/>
        </authorList>
    </citation>
    <scope>NUCLEOTIDE SEQUENCE</scope>
    <source>
        <tissue evidence="2">Spear leaf of Hainan Tall coconut</tissue>
    </source>
</reference>
<keyword evidence="1" id="KW-0812">Transmembrane</keyword>
<name>A0A8K0IUM7_COCNU</name>
<keyword evidence="3" id="KW-1185">Reference proteome</keyword>